<dbReference type="SMART" id="SM00490">
    <property type="entry name" value="HELICc"/>
    <property type="match status" value="1"/>
</dbReference>
<dbReference type="FunFam" id="3.40.50.300:FF:000957">
    <property type="entry name" value="ATP-dependent RNA helicase SUV3L, mitochondrial"/>
    <property type="match status" value="1"/>
</dbReference>
<dbReference type="PANTHER" id="PTHR12131">
    <property type="entry name" value="ATP-DEPENDENT RNA AND DNA HELICASE"/>
    <property type="match status" value="1"/>
</dbReference>
<dbReference type="Gene3D" id="1.20.58.1080">
    <property type="match status" value="1"/>
</dbReference>
<sequence>MHPAPSGAGDSAFVPATQTMDGALSQADHGPAIVAIRALYTYSEGMDRAAAEAAIDSNLWARCVARLRGEILNQPRLAFGGELADCHAFLRSAAAYEADGNSAHLQPMVPLVIGAARRHFRPMLEAAAVLRQTADLRNPASWYPDARKIRRKIVMHMGPTNSGKTYSALQRLREGKQGVYCGPLRLLALEVYESLNQQGAITNLVTGQERREVMFASHTSCTVEMTNLDKEYDVAVIDEVQMIGDESRGWAWTRALLGVQAREVHVCGDPASAPVVRKLAAACGDELEERVYERLTPLSVSEESLGGTIRGIRKGDAVVAFSRRDIYQLRRLIERSTGHKCCVVYGRLPPETRNSQARLFNDPTSGYDVLVASDAIGMGLNLNIRRVVFSTLTKFNGSHTAVLSASQMKQIAGRAGRAGGIYPEGEVSTFDDEDLPLLAQGMVQPSEPVIAAGLQPNTEQVVQFAESWRGIHGSVPNLSRLLANFLEASQLDGDYFMCDNNETMRIAQAIEGVPNLTLAQQHDLTAAPVRLRDPDIRACFLRYAEALATSTPIAVDVQLPISSRASARHLDVLESRMQAVELYCWLANRFPLVFTDLDAAEKLRARAITSIESGLMQLSTNATEHGIKEANARRAQIAKGSDGVRRTSRASARKPPPAPKAGSKAGAAQATGAGVRGPSRARGRKGGPKRGQGAEDSAFSSLAAAADAAAGFDPMAGLDGHDASWERR</sequence>
<comment type="cofactor">
    <cofactor evidence="1">
        <name>Mn(2+)</name>
        <dbReference type="ChEBI" id="CHEBI:29035"/>
    </cofactor>
</comment>
<dbReference type="PANTHER" id="PTHR12131:SF1">
    <property type="entry name" value="ATP-DEPENDENT RNA HELICASE SUPV3L1, MITOCHONDRIAL-RELATED"/>
    <property type="match status" value="1"/>
</dbReference>
<dbReference type="OrthoDB" id="6692397at2759"/>
<evidence type="ECO:0000256" key="12">
    <source>
        <dbReference type="SAM" id="MobiDB-lite"/>
    </source>
</evidence>
<evidence type="ECO:0000256" key="8">
    <source>
        <dbReference type="ARBA" id="ARBA00022840"/>
    </source>
</evidence>
<evidence type="ECO:0000256" key="1">
    <source>
        <dbReference type="ARBA" id="ARBA00001936"/>
    </source>
</evidence>
<accession>A0A5A8EAK5</accession>
<dbReference type="CDD" id="cd18805">
    <property type="entry name" value="SF2_C_suv3"/>
    <property type="match status" value="1"/>
</dbReference>
<organism evidence="15 16">
    <name type="scientific">Cafeteria roenbergensis</name>
    <name type="common">Marine flagellate</name>
    <dbReference type="NCBI Taxonomy" id="33653"/>
    <lineage>
        <taxon>Eukaryota</taxon>
        <taxon>Sar</taxon>
        <taxon>Stramenopiles</taxon>
        <taxon>Bigyra</taxon>
        <taxon>Opalozoa</taxon>
        <taxon>Bicosoecida</taxon>
        <taxon>Cafeteriaceae</taxon>
        <taxon>Cafeteria</taxon>
    </lineage>
</organism>
<keyword evidence="8" id="KW-0067">ATP-binding</keyword>
<evidence type="ECO:0000256" key="5">
    <source>
        <dbReference type="ARBA" id="ARBA00022741"/>
    </source>
</evidence>
<evidence type="ECO:0000259" key="14">
    <source>
        <dbReference type="PROSITE" id="PS51194"/>
    </source>
</evidence>
<dbReference type="Pfam" id="PF22527">
    <property type="entry name" value="DEXQc_Suv3"/>
    <property type="match status" value="1"/>
</dbReference>
<evidence type="ECO:0000256" key="9">
    <source>
        <dbReference type="ARBA" id="ARBA00022946"/>
    </source>
</evidence>
<evidence type="ECO:0000256" key="2">
    <source>
        <dbReference type="ARBA" id="ARBA00001946"/>
    </source>
</evidence>
<dbReference type="InterPro" id="IPR050699">
    <property type="entry name" value="RNA-DNA_Helicase"/>
</dbReference>
<evidence type="ECO:0000259" key="13">
    <source>
        <dbReference type="PROSITE" id="PS51192"/>
    </source>
</evidence>
<dbReference type="AlphaFoldDB" id="A0A5A8EAK5"/>
<dbReference type="EC" id="3.6.4.13" evidence="4"/>
<comment type="caution">
    <text evidence="15">The sequence shown here is derived from an EMBL/GenBank/DDBJ whole genome shotgun (WGS) entry which is preliminary data.</text>
</comment>
<evidence type="ECO:0000256" key="4">
    <source>
        <dbReference type="ARBA" id="ARBA00012552"/>
    </source>
</evidence>
<dbReference type="GO" id="GO:0016787">
    <property type="term" value="F:hydrolase activity"/>
    <property type="evidence" value="ECO:0007669"/>
    <property type="project" value="UniProtKB-KW"/>
</dbReference>
<comment type="catalytic activity">
    <reaction evidence="11">
        <text>ATP + H2O = ADP + phosphate + H(+)</text>
        <dbReference type="Rhea" id="RHEA:13065"/>
        <dbReference type="ChEBI" id="CHEBI:15377"/>
        <dbReference type="ChEBI" id="CHEBI:15378"/>
        <dbReference type="ChEBI" id="CHEBI:30616"/>
        <dbReference type="ChEBI" id="CHEBI:43474"/>
        <dbReference type="ChEBI" id="CHEBI:456216"/>
        <dbReference type="EC" id="3.6.4.13"/>
    </reaction>
</comment>
<dbReference type="GO" id="GO:0005759">
    <property type="term" value="C:mitochondrial matrix"/>
    <property type="evidence" value="ECO:0007669"/>
    <property type="project" value="UniProtKB-SubCell"/>
</dbReference>
<reference evidence="15 16" key="1">
    <citation type="submission" date="2019-07" db="EMBL/GenBank/DDBJ databases">
        <title>Genomes of Cafeteria roenbergensis.</title>
        <authorList>
            <person name="Fischer M.G."/>
            <person name="Hackl T."/>
            <person name="Roman M."/>
        </authorList>
    </citation>
    <scope>NUCLEOTIDE SEQUENCE [LARGE SCALE GENOMIC DNA]</scope>
    <source>
        <strain evidence="15 16">E4-10P</strain>
    </source>
</reference>
<dbReference type="GO" id="GO:0005524">
    <property type="term" value="F:ATP binding"/>
    <property type="evidence" value="ECO:0007669"/>
    <property type="project" value="UniProtKB-KW"/>
</dbReference>
<dbReference type="EMBL" id="VLTO01000017">
    <property type="protein sequence ID" value="KAA0174953.1"/>
    <property type="molecule type" value="Genomic_DNA"/>
</dbReference>
<dbReference type="InterPro" id="IPR041082">
    <property type="entry name" value="Suv3_C_1"/>
</dbReference>
<keyword evidence="9" id="KW-0809">Transit peptide</keyword>
<evidence type="ECO:0000256" key="6">
    <source>
        <dbReference type="ARBA" id="ARBA00022801"/>
    </source>
</evidence>
<dbReference type="SUPFAM" id="SSF52540">
    <property type="entry name" value="P-loop containing nucleoside triphosphate hydrolases"/>
    <property type="match status" value="1"/>
</dbReference>
<feature type="domain" description="Helicase C-terminal" evidence="14">
    <location>
        <begin position="304"/>
        <end position="462"/>
    </location>
</feature>
<dbReference type="GO" id="GO:0003724">
    <property type="term" value="F:RNA helicase activity"/>
    <property type="evidence" value="ECO:0007669"/>
    <property type="project" value="UniProtKB-EC"/>
</dbReference>
<keyword evidence="5" id="KW-0547">Nucleotide-binding</keyword>
<dbReference type="InterPro" id="IPR014001">
    <property type="entry name" value="Helicase_ATP-bd"/>
</dbReference>
<evidence type="ECO:0000256" key="10">
    <source>
        <dbReference type="ARBA" id="ARBA00023128"/>
    </source>
</evidence>
<feature type="domain" description="Helicase ATP-binding" evidence="13">
    <location>
        <begin position="145"/>
        <end position="261"/>
    </location>
</feature>
<feature type="compositionally biased region" description="Low complexity" evidence="12">
    <location>
        <begin position="660"/>
        <end position="678"/>
    </location>
</feature>
<dbReference type="PROSITE" id="PS51192">
    <property type="entry name" value="HELICASE_ATP_BIND_1"/>
    <property type="match status" value="1"/>
</dbReference>
<comment type="cofactor">
    <cofactor evidence="2">
        <name>Mg(2+)</name>
        <dbReference type="ChEBI" id="CHEBI:18420"/>
    </cofactor>
</comment>
<dbReference type="Gene3D" id="1.20.272.40">
    <property type="match status" value="1"/>
</dbReference>
<evidence type="ECO:0000313" key="15">
    <source>
        <dbReference type="EMBL" id="KAA0174953.1"/>
    </source>
</evidence>
<dbReference type="PROSITE" id="PS51194">
    <property type="entry name" value="HELICASE_CTER"/>
    <property type="match status" value="1"/>
</dbReference>
<dbReference type="InterPro" id="IPR055206">
    <property type="entry name" value="DEXQc_SUV3"/>
</dbReference>
<evidence type="ECO:0000313" key="16">
    <source>
        <dbReference type="Proteomes" id="UP000322899"/>
    </source>
</evidence>
<keyword evidence="10" id="KW-0496">Mitochondrion</keyword>
<dbReference type="CDD" id="cd17913">
    <property type="entry name" value="DEXQc_Suv3"/>
    <property type="match status" value="1"/>
</dbReference>
<dbReference type="InterPro" id="IPR027417">
    <property type="entry name" value="P-loop_NTPase"/>
</dbReference>
<dbReference type="FunFam" id="3.40.50.300:FF:000269">
    <property type="entry name" value="ATP-dependent RNA helicase SUPV3L1, mitochondrial"/>
    <property type="match status" value="1"/>
</dbReference>
<keyword evidence="6" id="KW-0378">Hydrolase</keyword>
<feature type="region of interest" description="Disordered" evidence="12">
    <location>
        <begin position="630"/>
        <end position="699"/>
    </location>
</feature>
<dbReference type="InterPro" id="IPR001650">
    <property type="entry name" value="Helicase_C-like"/>
</dbReference>
<dbReference type="InterPro" id="IPR044774">
    <property type="entry name" value="Suv3_DEXQc"/>
</dbReference>
<keyword evidence="7" id="KW-0347">Helicase</keyword>
<name>A0A5A8EAK5_CAFRO</name>
<comment type="subcellular location">
    <subcellularLocation>
        <location evidence="3">Mitochondrion matrix</location>
    </subcellularLocation>
</comment>
<dbReference type="Pfam" id="PF00271">
    <property type="entry name" value="Helicase_C"/>
    <property type="match status" value="1"/>
</dbReference>
<dbReference type="Gene3D" id="3.40.50.300">
    <property type="entry name" value="P-loop containing nucleotide triphosphate hydrolases"/>
    <property type="match status" value="2"/>
</dbReference>
<dbReference type="Pfam" id="PF12513">
    <property type="entry name" value="SUV3_C"/>
    <property type="match status" value="1"/>
</dbReference>
<dbReference type="Pfam" id="PF18147">
    <property type="entry name" value="Suv3_C_1"/>
    <property type="match status" value="1"/>
</dbReference>
<evidence type="ECO:0000256" key="7">
    <source>
        <dbReference type="ARBA" id="ARBA00022806"/>
    </source>
</evidence>
<dbReference type="Proteomes" id="UP000322899">
    <property type="component" value="Unassembled WGS sequence"/>
</dbReference>
<dbReference type="GO" id="GO:0045025">
    <property type="term" value="C:mitochondrial degradosome"/>
    <property type="evidence" value="ECO:0007669"/>
    <property type="project" value="TreeGrafter"/>
</dbReference>
<dbReference type="SMART" id="SM00487">
    <property type="entry name" value="DEXDc"/>
    <property type="match status" value="1"/>
</dbReference>
<evidence type="ECO:0000256" key="3">
    <source>
        <dbReference type="ARBA" id="ARBA00004305"/>
    </source>
</evidence>
<gene>
    <name evidence="15" type="ORF">FNF27_03485</name>
</gene>
<dbReference type="InterPro" id="IPR022192">
    <property type="entry name" value="SUV3_C"/>
</dbReference>
<feature type="compositionally biased region" description="Basic residues" evidence="12">
    <location>
        <begin position="679"/>
        <end position="688"/>
    </location>
</feature>
<evidence type="ECO:0000256" key="11">
    <source>
        <dbReference type="ARBA" id="ARBA00047984"/>
    </source>
</evidence>
<proteinExistence type="predicted"/>
<dbReference type="GO" id="GO:0000965">
    <property type="term" value="P:mitochondrial RNA 3'-end processing"/>
    <property type="evidence" value="ECO:0007669"/>
    <property type="project" value="TreeGrafter"/>
</dbReference>
<protein>
    <recommendedName>
        <fullName evidence="4">RNA helicase</fullName>
        <ecNumber evidence="4">3.6.4.13</ecNumber>
    </recommendedName>
</protein>